<name>A0A0K0DQE1_ANGCA</name>
<evidence type="ECO:0000313" key="1">
    <source>
        <dbReference type="Proteomes" id="UP000035642"/>
    </source>
</evidence>
<dbReference type="WBParaSite" id="ACAC_0001398001-mRNA-1">
    <property type="protein sequence ID" value="ACAC_0001398001-mRNA-1"/>
    <property type="gene ID" value="ACAC_0001398001"/>
</dbReference>
<dbReference type="Proteomes" id="UP000035642">
    <property type="component" value="Unassembled WGS sequence"/>
</dbReference>
<accession>A0A0K0DQE1</accession>
<reference evidence="2" key="2">
    <citation type="submission" date="2017-02" db="UniProtKB">
        <authorList>
            <consortium name="WormBaseParasite"/>
        </authorList>
    </citation>
    <scope>IDENTIFICATION</scope>
</reference>
<proteinExistence type="predicted"/>
<keyword evidence="1" id="KW-1185">Reference proteome</keyword>
<sequence length="97" mass="10853">MTERSAPSRWQFGCLDSDATQLVAVLIIHILSTVFASPTDRLQPNESVDLIVSHGRQTEQRLFGLFSPTGLNYEVQGDVVQVDLVAIKSYVTFLRMK</sequence>
<organism evidence="1 2">
    <name type="scientific">Angiostrongylus cantonensis</name>
    <name type="common">Rat lungworm</name>
    <dbReference type="NCBI Taxonomy" id="6313"/>
    <lineage>
        <taxon>Eukaryota</taxon>
        <taxon>Metazoa</taxon>
        <taxon>Ecdysozoa</taxon>
        <taxon>Nematoda</taxon>
        <taxon>Chromadorea</taxon>
        <taxon>Rhabditida</taxon>
        <taxon>Rhabditina</taxon>
        <taxon>Rhabditomorpha</taxon>
        <taxon>Strongyloidea</taxon>
        <taxon>Metastrongylidae</taxon>
        <taxon>Angiostrongylus</taxon>
    </lineage>
</organism>
<evidence type="ECO:0000313" key="2">
    <source>
        <dbReference type="WBParaSite" id="ACAC_0001398001-mRNA-1"/>
    </source>
</evidence>
<reference evidence="1" key="1">
    <citation type="submission" date="2012-09" db="EMBL/GenBank/DDBJ databases">
        <authorList>
            <person name="Martin A.A."/>
        </authorList>
    </citation>
    <scope>NUCLEOTIDE SEQUENCE</scope>
</reference>
<dbReference type="AlphaFoldDB" id="A0A0K0DQE1"/>
<protein>
    <submittedName>
        <fullName evidence="2">DUF2642 domain-containing protein</fullName>
    </submittedName>
</protein>